<keyword evidence="6" id="KW-0238">DNA-binding</keyword>
<evidence type="ECO:0000256" key="3">
    <source>
        <dbReference type="ARBA" id="ARBA00022553"/>
    </source>
</evidence>
<dbReference type="Pfam" id="PF00072">
    <property type="entry name" value="Response_reg"/>
    <property type="match status" value="1"/>
</dbReference>
<keyword evidence="9" id="KW-0175">Coiled coil</keyword>
<dbReference type="Pfam" id="PF12833">
    <property type="entry name" value="HTH_18"/>
    <property type="match status" value="1"/>
</dbReference>
<comment type="subcellular location">
    <subcellularLocation>
        <location evidence="1">Cytoplasm</location>
    </subcellularLocation>
</comment>
<evidence type="ECO:0000256" key="6">
    <source>
        <dbReference type="ARBA" id="ARBA00023125"/>
    </source>
</evidence>
<dbReference type="InterPro" id="IPR009057">
    <property type="entry name" value="Homeodomain-like_sf"/>
</dbReference>
<feature type="coiled-coil region" evidence="9">
    <location>
        <begin position="118"/>
        <end position="145"/>
    </location>
</feature>
<name>A0ABR8T118_9BACL</name>
<keyword evidence="13" id="KW-1185">Reference proteome</keyword>
<keyword evidence="5" id="KW-0805">Transcription regulation</keyword>
<keyword evidence="2" id="KW-0963">Cytoplasm</keyword>
<keyword evidence="3 8" id="KW-0597">Phosphoprotein</keyword>
<keyword evidence="4" id="KW-0902">Two-component regulatory system</keyword>
<dbReference type="PANTHER" id="PTHR42713:SF3">
    <property type="entry name" value="TRANSCRIPTIONAL REGULATORY PROTEIN HPTR"/>
    <property type="match status" value="1"/>
</dbReference>
<dbReference type="SMART" id="SM00448">
    <property type="entry name" value="REC"/>
    <property type="match status" value="1"/>
</dbReference>
<evidence type="ECO:0000259" key="11">
    <source>
        <dbReference type="PROSITE" id="PS50110"/>
    </source>
</evidence>
<dbReference type="SUPFAM" id="SSF52172">
    <property type="entry name" value="CheY-like"/>
    <property type="match status" value="1"/>
</dbReference>
<dbReference type="InterPro" id="IPR041522">
    <property type="entry name" value="CdaR_GGDEF"/>
</dbReference>
<dbReference type="InterPro" id="IPR018060">
    <property type="entry name" value="HTH_AraC"/>
</dbReference>
<dbReference type="SMART" id="SM00342">
    <property type="entry name" value="HTH_ARAC"/>
    <property type="match status" value="1"/>
</dbReference>
<dbReference type="InterPro" id="IPR051552">
    <property type="entry name" value="HptR"/>
</dbReference>
<proteinExistence type="predicted"/>
<evidence type="ECO:0000313" key="12">
    <source>
        <dbReference type="EMBL" id="MBD7969452.1"/>
    </source>
</evidence>
<evidence type="ECO:0000256" key="7">
    <source>
        <dbReference type="ARBA" id="ARBA00023163"/>
    </source>
</evidence>
<evidence type="ECO:0000313" key="13">
    <source>
        <dbReference type="Proteomes" id="UP000608071"/>
    </source>
</evidence>
<dbReference type="InterPro" id="IPR001789">
    <property type="entry name" value="Sig_transdc_resp-reg_receiver"/>
</dbReference>
<dbReference type="Gene3D" id="3.40.50.2300">
    <property type="match status" value="1"/>
</dbReference>
<evidence type="ECO:0000256" key="5">
    <source>
        <dbReference type="ARBA" id="ARBA00023015"/>
    </source>
</evidence>
<evidence type="ECO:0000259" key="10">
    <source>
        <dbReference type="PROSITE" id="PS01124"/>
    </source>
</evidence>
<evidence type="ECO:0000256" key="2">
    <source>
        <dbReference type="ARBA" id="ARBA00022490"/>
    </source>
</evidence>
<evidence type="ECO:0000256" key="8">
    <source>
        <dbReference type="PROSITE-ProRule" id="PRU00169"/>
    </source>
</evidence>
<comment type="caution">
    <text evidence="12">The sequence shown here is derived from an EMBL/GenBank/DDBJ whole genome shotgun (WGS) entry which is preliminary data.</text>
</comment>
<feature type="domain" description="HTH araC/xylS-type" evidence="10">
    <location>
        <begin position="426"/>
        <end position="525"/>
    </location>
</feature>
<evidence type="ECO:0000256" key="9">
    <source>
        <dbReference type="SAM" id="Coils"/>
    </source>
</evidence>
<evidence type="ECO:0000256" key="1">
    <source>
        <dbReference type="ARBA" id="ARBA00004496"/>
    </source>
</evidence>
<dbReference type="SUPFAM" id="SSF46689">
    <property type="entry name" value="Homeodomain-like"/>
    <property type="match status" value="1"/>
</dbReference>
<dbReference type="Pfam" id="PF17853">
    <property type="entry name" value="GGDEF_2"/>
    <property type="match status" value="1"/>
</dbReference>
<dbReference type="PANTHER" id="PTHR42713">
    <property type="entry name" value="HISTIDINE KINASE-RELATED"/>
    <property type="match status" value="1"/>
</dbReference>
<dbReference type="PROSITE" id="PS50110">
    <property type="entry name" value="RESPONSE_REGULATORY"/>
    <property type="match status" value="1"/>
</dbReference>
<sequence>MGKLKVLIVDDEYLIRNLLRMRINWEEQGLIIVGEASNAQEALDMVDKHRPDIIFTDIYMPYINGIEFSSRVLKKYPDIKIVVVTGHDEFEYAQQSIKIGISDFILKPIRASDLLHVTEQLKRKIDEERRRDLELEKLKQELENNFPYLREKFLYQWLKGTLSIEEIYEKAEYFTFPMFNRRAAYQVAVIEISSSSEEQTEEQLILLGMECRNRIEAFFSQDSEVIILSEAQDRMVIISFSEGGDLVDDCESLKLILIDSLPCFLNIGIGRKRGNIQEAHLGYQEANRALHYKVFVGHNQVVCFEDIIEGREDHYRSKPELLQQLQFYISVGSTERAAQMLTQIFDVSFSSKAKFRTAAMDVITECQRAAMERGIEDEHTLNTETLVSILTADNLPELKRILESYVLTVSNTINMENQAKAGNLISQVKAYLENHMRDPNVGLASTAAVFFISPGHLGRLMKKETGQTFVEYLTDIRMKRAEHLLKTTDLKGYEIGERVGIIDPHYFSVLFKKTMGRSMNEYRIGKL</sequence>
<feature type="domain" description="Response regulatory" evidence="11">
    <location>
        <begin position="5"/>
        <end position="122"/>
    </location>
</feature>
<feature type="modified residue" description="4-aspartylphosphate" evidence="8">
    <location>
        <position position="57"/>
    </location>
</feature>
<dbReference type="EMBL" id="JACSQL010000007">
    <property type="protein sequence ID" value="MBD7969452.1"/>
    <property type="molecule type" value="Genomic_DNA"/>
</dbReference>
<dbReference type="InterPro" id="IPR011006">
    <property type="entry name" value="CheY-like_superfamily"/>
</dbReference>
<evidence type="ECO:0000256" key="4">
    <source>
        <dbReference type="ARBA" id="ARBA00023012"/>
    </source>
</evidence>
<organism evidence="12 13">
    <name type="scientific">Paenibacillus gallinarum</name>
    <dbReference type="NCBI Taxonomy" id="2762232"/>
    <lineage>
        <taxon>Bacteria</taxon>
        <taxon>Bacillati</taxon>
        <taxon>Bacillota</taxon>
        <taxon>Bacilli</taxon>
        <taxon>Bacillales</taxon>
        <taxon>Paenibacillaceae</taxon>
        <taxon>Paenibacillus</taxon>
    </lineage>
</organism>
<dbReference type="PROSITE" id="PS01124">
    <property type="entry name" value="HTH_ARAC_FAMILY_2"/>
    <property type="match status" value="1"/>
</dbReference>
<dbReference type="Gene3D" id="1.10.10.60">
    <property type="entry name" value="Homeodomain-like"/>
    <property type="match status" value="2"/>
</dbReference>
<dbReference type="CDD" id="cd17536">
    <property type="entry name" value="REC_YesN-like"/>
    <property type="match status" value="1"/>
</dbReference>
<gene>
    <name evidence="12" type="ORF">H9647_15395</name>
</gene>
<accession>A0ABR8T118</accession>
<reference evidence="12 13" key="1">
    <citation type="submission" date="2020-08" db="EMBL/GenBank/DDBJ databases">
        <title>A Genomic Blueprint of the Chicken Gut Microbiome.</title>
        <authorList>
            <person name="Gilroy R."/>
            <person name="Ravi A."/>
            <person name="Getino M."/>
            <person name="Pursley I."/>
            <person name="Horton D.L."/>
            <person name="Alikhan N.-F."/>
            <person name="Baker D."/>
            <person name="Gharbi K."/>
            <person name="Hall N."/>
            <person name="Watson M."/>
            <person name="Adriaenssens E.M."/>
            <person name="Foster-Nyarko E."/>
            <person name="Jarju S."/>
            <person name="Secka A."/>
            <person name="Antonio M."/>
            <person name="Oren A."/>
            <person name="Chaudhuri R."/>
            <person name="La Ragione R.M."/>
            <person name="Hildebrand F."/>
            <person name="Pallen M.J."/>
        </authorList>
    </citation>
    <scope>NUCLEOTIDE SEQUENCE [LARGE SCALE GENOMIC DNA]</scope>
    <source>
        <strain evidence="12 13">Sa2BVA9</strain>
    </source>
</reference>
<keyword evidence="7" id="KW-0804">Transcription</keyword>
<dbReference type="RefSeq" id="WP_191801510.1">
    <property type="nucleotide sequence ID" value="NZ_JACSQL010000007.1"/>
</dbReference>
<protein>
    <submittedName>
        <fullName evidence="12">Response regulator</fullName>
    </submittedName>
</protein>
<dbReference type="Proteomes" id="UP000608071">
    <property type="component" value="Unassembled WGS sequence"/>
</dbReference>